<evidence type="ECO:0000313" key="2">
    <source>
        <dbReference type="EMBL" id="CAE0432155.1"/>
    </source>
</evidence>
<dbReference type="CDD" id="cd09212">
    <property type="entry name" value="PUB"/>
    <property type="match status" value="1"/>
</dbReference>
<feature type="region of interest" description="Disordered" evidence="1">
    <location>
        <begin position="20"/>
        <end position="45"/>
    </location>
</feature>
<protein>
    <submittedName>
        <fullName evidence="2">Uncharacterized protein</fullName>
    </submittedName>
</protein>
<evidence type="ECO:0000313" key="3">
    <source>
        <dbReference type="EMBL" id="CAE0432156.1"/>
    </source>
</evidence>
<dbReference type="EMBL" id="HBIN01003599">
    <property type="protein sequence ID" value="CAE0432155.1"/>
    <property type="molecule type" value="Transcribed_RNA"/>
</dbReference>
<accession>A0A6S8A0L4</accession>
<dbReference type="Gene3D" id="1.20.58.2190">
    <property type="match status" value="1"/>
</dbReference>
<sequence>MVQYGGSSPQARMKNIFGWKSAKGRSGNDNNGGVATEGYRTRPTGRRRVRNGNDAVDMKDFERKLEIITARIAEWPQSVDALIFLLEKLLQNPKDPKFKQVNTSKSAFKNSVGKCGHWGPDLLTLLGFQQAGDYYLLKKNFEDPVRLFMGKTSLESVKQSELYLLGKEKIAFRKAVKESIKDASNEEQRRREGFRTDVPVEPPAGAAGTTSVRVYCGDADVRRNFQSDHTLKGVIMWLGATLSSILPEKLDEGEWELVDRSYYPPKLLNVEQVKDSTLMALNIWPSGEIEIQSAGTHEKERELNGIKEKSI</sequence>
<dbReference type="InterPro" id="IPR036339">
    <property type="entry name" value="PUB-like_dom_sf"/>
</dbReference>
<reference evidence="2" key="1">
    <citation type="submission" date="2021-01" db="EMBL/GenBank/DDBJ databases">
        <authorList>
            <person name="Corre E."/>
            <person name="Pelletier E."/>
            <person name="Niang G."/>
            <person name="Scheremetjew M."/>
            <person name="Finn R."/>
            <person name="Kale V."/>
            <person name="Holt S."/>
            <person name="Cochrane G."/>
            <person name="Meng A."/>
            <person name="Brown T."/>
            <person name="Cohen L."/>
        </authorList>
    </citation>
    <scope>NUCLEOTIDE SEQUENCE</scope>
    <source>
        <strain evidence="2">GSBS06</strain>
    </source>
</reference>
<proteinExistence type="predicted"/>
<feature type="region of interest" description="Disordered" evidence="1">
    <location>
        <begin position="183"/>
        <end position="206"/>
    </location>
</feature>
<organism evidence="2">
    <name type="scientific">Aplanochytrium stocchinoi</name>
    <dbReference type="NCBI Taxonomy" id="215587"/>
    <lineage>
        <taxon>Eukaryota</taxon>
        <taxon>Sar</taxon>
        <taxon>Stramenopiles</taxon>
        <taxon>Bigyra</taxon>
        <taxon>Labyrinthulomycetes</taxon>
        <taxon>Thraustochytrida</taxon>
        <taxon>Thraustochytriidae</taxon>
        <taxon>Aplanochytrium</taxon>
    </lineage>
</organism>
<dbReference type="AlphaFoldDB" id="A0A6S8A0L4"/>
<dbReference type="EMBL" id="HBIN01003600">
    <property type="protein sequence ID" value="CAE0432156.1"/>
    <property type="molecule type" value="Transcribed_RNA"/>
</dbReference>
<dbReference type="SUPFAM" id="SSF143503">
    <property type="entry name" value="PUG domain-like"/>
    <property type="match status" value="1"/>
</dbReference>
<evidence type="ECO:0000256" key="1">
    <source>
        <dbReference type="SAM" id="MobiDB-lite"/>
    </source>
</evidence>
<name>A0A6S8A0L4_9STRA</name>
<feature type="compositionally biased region" description="Basic and acidic residues" evidence="1">
    <location>
        <begin position="183"/>
        <end position="195"/>
    </location>
</feature>
<gene>
    <name evidence="2" type="ORF">ASTO00021_LOCUS2484</name>
    <name evidence="3" type="ORF">ASTO00021_LOCUS2485</name>
</gene>